<dbReference type="AlphaFoldDB" id="A0A6A8AIR3"/>
<dbReference type="Proteomes" id="UP000435138">
    <property type="component" value="Unassembled WGS sequence"/>
</dbReference>
<comment type="caution">
    <text evidence="1">The sequence shown here is derived from an EMBL/GenBank/DDBJ whole genome shotgun (WGS) entry which is preliminary data.</text>
</comment>
<organism evidence="1 2">
    <name type="scientific">Endobacterium cereale</name>
    <dbReference type="NCBI Taxonomy" id="2663029"/>
    <lineage>
        <taxon>Bacteria</taxon>
        <taxon>Pseudomonadati</taxon>
        <taxon>Pseudomonadota</taxon>
        <taxon>Alphaproteobacteria</taxon>
        <taxon>Hyphomicrobiales</taxon>
        <taxon>Rhizobiaceae</taxon>
        <taxon>Endobacterium</taxon>
    </lineage>
</organism>
<name>A0A6A8AIR3_9HYPH</name>
<protein>
    <submittedName>
        <fullName evidence="1">Uncharacterized protein</fullName>
    </submittedName>
</protein>
<evidence type="ECO:0000313" key="1">
    <source>
        <dbReference type="EMBL" id="MQY49600.1"/>
    </source>
</evidence>
<gene>
    <name evidence="1" type="ORF">GAO09_26585</name>
</gene>
<dbReference type="RefSeq" id="WP_153359542.1">
    <property type="nucleotide sequence ID" value="NZ_WIXI01000051.1"/>
</dbReference>
<evidence type="ECO:0000313" key="2">
    <source>
        <dbReference type="Proteomes" id="UP000435138"/>
    </source>
</evidence>
<dbReference type="EMBL" id="WIXI01000051">
    <property type="protein sequence ID" value="MQY49600.1"/>
    <property type="molecule type" value="Genomic_DNA"/>
</dbReference>
<sequence length="159" mass="17956">MAICYPQREQKKCARSMFPISEAGKKMISIKSISDEVDPYSLGFIQFSDNGKMSGILHNRQMYILYIGASDCFDRMLRSVRENKSLSYYFEGGSLFNCKTKGSFIYIDYLGFSGEYSRAELFAACNSFFVQSFQALSAAGYGDDPVTEDLLLLAKSYEL</sequence>
<accession>A0A6A8AIR3</accession>
<proteinExistence type="predicted"/>
<keyword evidence="2" id="KW-1185">Reference proteome</keyword>
<reference evidence="1 2" key="1">
    <citation type="submission" date="2019-11" db="EMBL/GenBank/DDBJ databases">
        <title>Genome analysis of Rhizobacterium cereale a novel genus and species isolated from maize roots in North Spain.</title>
        <authorList>
            <person name="Menendez E."/>
            <person name="Flores-Felix J.D."/>
            <person name="Ramirez-Bahena M.-H."/>
            <person name="Igual J.M."/>
            <person name="Garcia-Fraile P."/>
            <person name="Peix A."/>
            <person name="Velazquez E."/>
        </authorList>
    </citation>
    <scope>NUCLEOTIDE SEQUENCE [LARGE SCALE GENOMIC DNA]</scope>
    <source>
        <strain evidence="1 2">RZME27</strain>
    </source>
</reference>